<evidence type="ECO:0000256" key="2">
    <source>
        <dbReference type="ARBA" id="ARBA00022980"/>
    </source>
</evidence>
<dbReference type="FunFam" id="2.30.30.70:FF:000001">
    <property type="entry name" value="60S ribosomal protein L21"/>
    <property type="match status" value="1"/>
</dbReference>
<dbReference type="SUPFAM" id="SSF50104">
    <property type="entry name" value="Translation proteins SH3-like domain"/>
    <property type="match status" value="2"/>
</dbReference>
<sequence>MGNQRARSRGLRHGTRNMFTRGFRQNGPKNATTYLRTFRVSDTESAFCSRVVVFFLKFRASKTIDVDGNAFVSSWNQIVRAYSAHVLRHSWKETAIFPFAMIGDYVDIKVDSSQHKGMPYLVYQGRTGVVWDVTPHAVGVEVNKQVGGRIIRKRLHIRYEHVQHSRCREDFLARRKANDEAHAAAKKAGKKIVTKRAPVGLPREGFTLENVKTEILTPIPYDIVREGVQL</sequence>
<evidence type="ECO:0000256" key="3">
    <source>
        <dbReference type="ARBA" id="ARBA00023274"/>
    </source>
</evidence>
<dbReference type="PANTHER" id="PTHR20981">
    <property type="entry name" value="60S RIBOSOMAL PROTEIN L21"/>
    <property type="match status" value="1"/>
</dbReference>
<dbReference type="EMBL" id="FO082263">
    <property type="protein sequence ID" value="CCO20166.1"/>
    <property type="molecule type" value="Genomic_DNA"/>
</dbReference>
<dbReference type="Pfam" id="PF01157">
    <property type="entry name" value="Ribosomal_L21e"/>
    <property type="match status" value="2"/>
</dbReference>
<dbReference type="STRING" id="41875.K8EQ24"/>
<protein>
    <submittedName>
        <fullName evidence="4">60S ribosomal protein L21</fullName>
    </submittedName>
</protein>
<dbReference type="GO" id="GO:1990904">
    <property type="term" value="C:ribonucleoprotein complex"/>
    <property type="evidence" value="ECO:0007669"/>
    <property type="project" value="UniProtKB-KW"/>
</dbReference>
<accession>K8EQ24</accession>
<dbReference type="eggNOG" id="KOG1732">
    <property type="taxonomic scope" value="Eukaryota"/>
</dbReference>
<dbReference type="InterPro" id="IPR001147">
    <property type="entry name" value="Ribosomal_eL21"/>
</dbReference>
<dbReference type="FunFam" id="6.10.250.3260:FF:000002">
    <property type="entry name" value="60S ribosomal protein L21"/>
    <property type="match status" value="1"/>
</dbReference>
<gene>
    <name evidence="4" type="ordered locus">Bathy16g01210</name>
</gene>
<evidence type="ECO:0000256" key="1">
    <source>
        <dbReference type="ARBA" id="ARBA00008427"/>
    </source>
</evidence>
<proteinExistence type="inferred from homology"/>
<dbReference type="GO" id="GO:0005840">
    <property type="term" value="C:ribosome"/>
    <property type="evidence" value="ECO:0007669"/>
    <property type="project" value="UniProtKB-KW"/>
</dbReference>
<dbReference type="Gene3D" id="6.10.250.3260">
    <property type="match status" value="1"/>
</dbReference>
<dbReference type="PROSITE" id="PS01171">
    <property type="entry name" value="RIBOSOMAL_L21E"/>
    <property type="match status" value="1"/>
</dbReference>
<dbReference type="KEGG" id="bpg:Bathy16g01210"/>
<organism evidence="4 5">
    <name type="scientific">Bathycoccus prasinos</name>
    <dbReference type="NCBI Taxonomy" id="41875"/>
    <lineage>
        <taxon>Eukaryota</taxon>
        <taxon>Viridiplantae</taxon>
        <taxon>Chlorophyta</taxon>
        <taxon>Mamiellophyceae</taxon>
        <taxon>Mamiellales</taxon>
        <taxon>Bathycoccaceae</taxon>
        <taxon>Bathycoccus</taxon>
    </lineage>
</organism>
<dbReference type="InterPro" id="IPR008991">
    <property type="entry name" value="Translation_prot_SH3-like_sf"/>
</dbReference>
<dbReference type="Proteomes" id="UP000198341">
    <property type="component" value="Chromosome 16"/>
</dbReference>
<dbReference type="RefSeq" id="XP_007508549.1">
    <property type="nucleotide sequence ID" value="XM_007508487.1"/>
</dbReference>
<dbReference type="OrthoDB" id="1539250at2759"/>
<evidence type="ECO:0000313" key="5">
    <source>
        <dbReference type="Proteomes" id="UP000198341"/>
    </source>
</evidence>
<comment type="similarity">
    <text evidence="1">Belongs to the eukaryotic ribosomal protein eL21 family.</text>
</comment>
<name>K8EQ24_9CHLO</name>
<evidence type="ECO:0000313" key="4">
    <source>
        <dbReference type="EMBL" id="CCO20166.1"/>
    </source>
</evidence>
<reference evidence="4 5" key="1">
    <citation type="submission" date="2011-10" db="EMBL/GenBank/DDBJ databases">
        <authorList>
            <person name="Genoscope - CEA"/>
        </authorList>
    </citation>
    <scope>NUCLEOTIDE SEQUENCE [LARGE SCALE GENOMIC DNA]</scope>
    <source>
        <strain evidence="4 5">RCC 1105</strain>
    </source>
</reference>
<dbReference type="InterPro" id="IPR018259">
    <property type="entry name" value="Ribosomal_eL21_CS"/>
</dbReference>
<dbReference type="GO" id="GO:0003735">
    <property type="term" value="F:structural constituent of ribosome"/>
    <property type="evidence" value="ECO:0007669"/>
    <property type="project" value="InterPro"/>
</dbReference>
<keyword evidence="3" id="KW-0687">Ribonucleoprotein</keyword>
<dbReference type="InterPro" id="IPR036948">
    <property type="entry name" value="Ribosomal_eL21_sf"/>
</dbReference>
<keyword evidence="5" id="KW-1185">Reference proteome</keyword>
<dbReference type="GeneID" id="19011232"/>
<dbReference type="AlphaFoldDB" id="K8EQ24"/>
<dbReference type="Gene3D" id="2.30.30.70">
    <property type="entry name" value="Ribosomal protein L21"/>
    <property type="match status" value="2"/>
</dbReference>
<dbReference type="GO" id="GO:0006412">
    <property type="term" value="P:translation"/>
    <property type="evidence" value="ECO:0007669"/>
    <property type="project" value="InterPro"/>
</dbReference>
<keyword evidence="2 4" id="KW-0689">Ribosomal protein</keyword>